<keyword evidence="2" id="KW-1185">Reference proteome</keyword>
<proteinExistence type="predicted"/>
<organism evidence="1 2">
    <name type="scientific">Rhynchophorus ferrugineus</name>
    <name type="common">Red palm weevil</name>
    <name type="synonym">Curculio ferrugineus</name>
    <dbReference type="NCBI Taxonomy" id="354439"/>
    <lineage>
        <taxon>Eukaryota</taxon>
        <taxon>Metazoa</taxon>
        <taxon>Ecdysozoa</taxon>
        <taxon>Arthropoda</taxon>
        <taxon>Hexapoda</taxon>
        <taxon>Insecta</taxon>
        <taxon>Pterygota</taxon>
        <taxon>Neoptera</taxon>
        <taxon>Endopterygota</taxon>
        <taxon>Coleoptera</taxon>
        <taxon>Polyphaga</taxon>
        <taxon>Cucujiformia</taxon>
        <taxon>Curculionidae</taxon>
        <taxon>Dryophthorinae</taxon>
        <taxon>Rhynchophorus</taxon>
    </lineage>
</organism>
<dbReference type="AlphaFoldDB" id="A0A834MM10"/>
<comment type="caution">
    <text evidence="1">The sequence shown here is derived from an EMBL/GenBank/DDBJ whole genome shotgun (WGS) entry which is preliminary data.</text>
</comment>
<gene>
    <name evidence="1" type="ORF">GWI33_011547</name>
</gene>
<protein>
    <submittedName>
        <fullName evidence="1">Uncharacterized protein</fullName>
    </submittedName>
</protein>
<name>A0A834MM10_RHYFE</name>
<accession>A0A834MM10</accession>
<sequence>MPLAGNGIKKGPGALNRISYLEELEELGGMFSAAPRTPGLWPPRPPSLSVSFVALSLRLYESVTSLP</sequence>
<dbReference type="Proteomes" id="UP000625711">
    <property type="component" value="Unassembled WGS sequence"/>
</dbReference>
<evidence type="ECO:0000313" key="2">
    <source>
        <dbReference type="Proteomes" id="UP000625711"/>
    </source>
</evidence>
<dbReference type="EMBL" id="JAACXV010000059">
    <property type="protein sequence ID" value="KAF7285225.1"/>
    <property type="molecule type" value="Genomic_DNA"/>
</dbReference>
<reference evidence="1" key="1">
    <citation type="submission" date="2020-08" db="EMBL/GenBank/DDBJ databases">
        <title>Genome sequencing and assembly of the red palm weevil Rhynchophorus ferrugineus.</title>
        <authorList>
            <person name="Dias G.B."/>
            <person name="Bergman C.M."/>
            <person name="Manee M."/>
        </authorList>
    </citation>
    <scope>NUCLEOTIDE SEQUENCE</scope>
    <source>
        <strain evidence="1">AA-2017</strain>
        <tissue evidence="1">Whole larva</tissue>
    </source>
</reference>
<evidence type="ECO:0000313" key="1">
    <source>
        <dbReference type="EMBL" id="KAF7285225.1"/>
    </source>
</evidence>